<evidence type="ECO:0000256" key="12">
    <source>
        <dbReference type="ARBA" id="ARBA00023170"/>
    </source>
</evidence>
<evidence type="ECO:0000313" key="20">
    <source>
        <dbReference type="EMBL" id="WQH06157.1"/>
    </source>
</evidence>
<sequence length="693" mass="75733">MQQVEVSAQKTDDTTGTYNVGRTRSATPLDMSLRDTPQSVTVITQQRIQDQFLQNVTDVINNVAGVSVNQYETHRGGFTSRGFDIDNLQIDGVPTTWQQQWSGGETLSSLATYDRVEVVRGSTGLMTGAGNPSASINLVRKRATSKVLTGSADVSVGSWSDRRGLVDVSTPLTKSGNVRARVVGEIHKADSYVNSLKTDDNTIYATVEADLTPSTLVSVGFSRQTTDPNGPMWGGLPFWYSDGTQTNWDVSKTSTANWTKWETSYNNAFANLEHTFDNGWKLRASYTDSVRKSDSALLYLSGTPDRVTGLGMFAFSGAYVTETKQQDAGIQLNGSFNLGGRKHDAAFGYTHSKQKFNSNSRAADFGTADSSVGNFNNWNPAAYPTPTWGPETFYERSETTQDGLYGVGRFSLADPLKLIVGARVTKYEKSGTGLYTTAYNIKHDNEVTPYAGLVYDINSTFSAYGSYTEIFQPQNYKDLAGNYLDPIEGKNKEIGIKGEFLDGRVNASFALFKISQDKLAQAAGNVVRPGSTLPEAYYRAADGATSEGFDLEVTGEVARGWNASASYTHYSAKDADGLPFNSIYPRDLFRVFTTYDLSGPLAGVTVGGGINWEGKTYTTDPAAPAGNTTNNQILQDSFAMVNLMARYEINKNWSAQLNVDNLTDKKHLAMFAAYNQITYGAPRRVTAALKYRF</sequence>
<feature type="domain" description="TonB-dependent receptor plug" evidence="19">
    <location>
        <begin position="33"/>
        <end position="133"/>
    </location>
</feature>
<dbReference type="Pfam" id="PF00593">
    <property type="entry name" value="TonB_dep_Rec_b-barrel"/>
    <property type="match status" value="1"/>
</dbReference>
<keyword evidence="7" id="KW-0732">Signal</keyword>
<reference evidence="20 21" key="1">
    <citation type="submission" date="2023-11" db="EMBL/GenBank/DDBJ databases">
        <title>MicrobeMod: A computational toolkit for identifying prokaryotic methylation and restriction-modification with nanopore sequencing.</title>
        <authorList>
            <person name="Crits-Christoph A."/>
            <person name="Kang S.C."/>
            <person name="Lee H."/>
            <person name="Ostrov N."/>
        </authorList>
    </citation>
    <scope>NUCLEOTIDE SEQUENCE [LARGE SCALE GENOMIC DNA]</scope>
    <source>
        <strain evidence="20 21">ATCC 25935</strain>
    </source>
</reference>
<keyword evidence="6 14" id="KW-0812">Transmembrane</keyword>
<protein>
    <submittedName>
        <fullName evidence="20">TonB-dependent siderophore receptor</fullName>
    </submittedName>
</protein>
<organism evidence="20 21">
    <name type="scientific">Duganella zoogloeoides</name>
    <dbReference type="NCBI Taxonomy" id="75659"/>
    <lineage>
        <taxon>Bacteria</taxon>
        <taxon>Pseudomonadati</taxon>
        <taxon>Pseudomonadota</taxon>
        <taxon>Betaproteobacteria</taxon>
        <taxon>Burkholderiales</taxon>
        <taxon>Oxalobacteraceae</taxon>
        <taxon>Telluria group</taxon>
        <taxon>Duganella</taxon>
    </lineage>
</organism>
<dbReference type="CDD" id="cd01347">
    <property type="entry name" value="ligand_gated_channel"/>
    <property type="match status" value="1"/>
</dbReference>
<dbReference type="Gene3D" id="2.40.170.20">
    <property type="entry name" value="TonB-dependent receptor, beta-barrel domain"/>
    <property type="match status" value="1"/>
</dbReference>
<evidence type="ECO:0000256" key="3">
    <source>
        <dbReference type="ARBA" id="ARBA00022448"/>
    </source>
</evidence>
<dbReference type="InterPro" id="IPR039426">
    <property type="entry name" value="TonB-dep_rcpt-like"/>
</dbReference>
<dbReference type="PANTHER" id="PTHR32552:SF74">
    <property type="entry name" value="HYDROXAMATE SIDEROPHORE RECEPTOR FHUE"/>
    <property type="match status" value="1"/>
</dbReference>
<evidence type="ECO:0000256" key="4">
    <source>
        <dbReference type="ARBA" id="ARBA00022452"/>
    </source>
</evidence>
<evidence type="ECO:0000256" key="8">
    <source>
        <dbReference type="ARBA" id="ARBA00023004"/>
    </source>
</evidence>
<dbReference type="SUPFAM" id="SSF56935">
    <property type="entry name" value="Porins"/>
    <property type="match status" value="1"/>
</dbReference>
<evidence type="ECO:0000256" key="14">
    <source>
        <dbReference type="PROSITE-ProRule" id="PRU01360"/>
    </source>
</evidence>
<name>A0ABZ0Y430_9BURK</name>
<comment type="similarity">
    <text evidence="2 14 16">Belongs to the TonB-dependent receptor family.</text>
</comment>
<evidence type="ECO:0000256" key="13">
    <source>
        <dbReference type="ARBA" id="ARBA00023237"/>
    </source>
</evidence>
<keyword evidence="8" id="KW-0408">Iron</keyword>
<dbReference type="NCBIfam" id="TIGR01783">
    <property type="entry name" value="TonB-siderophor"/>
    <property type="match status" value="1"/>
</dbReference>
<keyword evidence="11 14" id="KW-0472">Membrane</keyword>
<evidence type="ECO:0000256" key="15">
    <source>
        <dbReference type="PROSITE-ProRule" id="PRU10144"/>
    </source>
</evidence>
<dbReference type="PROSITE" id="PS52016">
    <property type="entry name" value="TONB_DEPENDENT_REC_3"/>
    <property type="match status" value="1"/>
</dbReference>
<dbReference type="InterPro" id="IPR037066">
    <property type="entry name" value="Plug_dom_sf"/>
</dbReference>
<keyword evidence="12 20" id="KW-0675">Receptor</keyword>
<evidence type="ECO:0000256" key="6">
    <source>
        <dbReference type="ARBA" id="ARBA00022692"/>
    </source>
</evidence>
<evidence type="ECO:0000256" key="11">
    <source>
        <dbReference type="ARBA" id="ARBA00023136"/>
    </source>
</evidence>
<feature type="domain" description="TonB-dependent receptor-like beta-barrel" evidence="18">
    <location>
        <begin position="230"/>
        <end position="662"/>
    </location>
</feature>
<evidence type="ECO:0000256" key="5">
    <source>
        <dbReference type="ARBA" id="ARBA00022496"/>
    </source>
</evidence>
<evidence type="ECO:0000256" key="10">
    <source>
        <dbReference type="ARBA" id="ARBA00023077"/>
    </source>
</evidence>
<evidence type="ECO:0000256" key="17">
    <source>
        <dbReference type="SAM" id="MobiDB-lite"/>
    </source>
</evidence>
<keyword evidence="21" id="KW-1185">Reference proteome</keyword>
<dbReference type="InterPro" id="IPR036942">
    <property type="entry name" value="Beta-barrel_TonB_sf"/>
</dbReference>
<evidence type="ECO:0000256" key="2">
    <source>
        <dbReference type="ARBA" id="ARBA00009810"/>
    </source>
</evidence>
<dbReference type="Proteomes" id="UP001326110">
    <property type="component" value="Chromosome"/>
</dbReference>
<dbReference type="Gene3D" id="2.170.130.10">
    <property type="entry name" value="TonB-dependent receptor, plug domain"/>
    <property type="match status" value="1"/>
</dbReference>
<dbReference type="EMBL" id="CP140152">
    <property type="protein sequence ID" value="WQH06157.1"/>
    <property type="molecule type" value="Genomic_DNA"/>
</dbReference>
<keyword evidence="5" id="KW-0410">Iron transport</keyword>
<keyword evidence="3 14" id="KW-0813">Transport</keyword>
<evidence type="ECO:0000313" key="21">
    <source>
        <dbReference type="Proteomes" id="UP001326110"/>
    </source>
</evidence>
<dbReference type="InterPro" id="IPR010917">
    <property type="entry name" value="TonB_rcpt_CS"/>
</dbReference>
<feature type="short sequence motif" description="TonB C-terminal box" evidence="15">
    <location>
        <begin position="676"/>
        <end position="693"/>
    </location>
</feature>
<keyword evidence="10 16" id="KW-0798">TonB box</keyword>
<dbReference type="InterPro" id="IPR012910">
    <property type="entry name" value="Plug_dom"/>
</dbReference>
<feature type="compositionally biased region" description="Polar residues" evidence="17">
    <location>
        <begin position="1"/>
        <end position="26"/>
    </location>
</feature>
<evidence type="ECO:0000256" key="9">
    <source>
        <dbReference type="ARBA" id="ARBA00023065"/>
    </source>
</evidence>
<comment type="subcellular location">
    <subcellularLocation>
        <location evidence="1 14">Cell outer membrane</location>
        <topology evidence="1 14">Multi-pass membrane protein</topology>
    </subcellularLocation>
</comment>
<evidence type="ECO:0000259" key="19">
    <source>
        <dbReference type="Pfam" id="PF07715"/>
    </source>
</evidence>
<dbReference type="InterPro" id="IPR010105">
    <property type="entry name" value="TonB_sidphr_rcpt"/>
</dbReference>
<evidence type="ECO:0000256" key="16">
    <source>
        <dbReference type="RuleBase" id="RU003357"/>
    </source>
</evidence>
<evidence type="ECO:0000256" key="7">
    <source>
        <dbReference type="ARBA" id="ARBA00022729"/>
    </source>
</evidence>
<evidence type="ECO:0000259" key="18">
    <source>
        <dbReference type="Pfam" id="PF00593"/>
    </source>
</evidence>
<dbReference type="RefSeq" id="WP_322534517.1">
    <property type="nucleotide sequence ID" value="NZ_CP140152.1"/>
</dbReference>
<keyword evidence="13 14" id="KW-0998">Cell outer membrane</keyword>
<gene>
    <name evidence="20" type="ORF">SR858_07445</name>
</gene>
<dbReference type="PROSITE" id="PS01156">
    <property type="entry name" value="TONB_DEPENDENT_REC_2"/>
    <property type="match status" value="1"/>
</dbReference>
<feature type="region of interest" description="Disordered" evidence="17">
    <location>
        <begin position="1"/>
        <end position="32"/>
    </location>
</feature>
<dbReference type="PANTHER" id="PTHR32552">
    <property type="entry name" value="FERRICHROME IRON RECEPTOR-RELATED"/>
    <property type="match status" value="1"/>
</dbReference>
<accession>A0ABZ0Y430</accession>
<proteinExistence type="inferred from homology"/>
<evidence type="ECO:0000256" key="1">
    <source>
        <dbReference type="ARBA" id="ARBA00004571"/>
    </source>
</evidence>
<dbReference type="Pfam" id="PF07715">
    <property type="entry name" value="Plug"/>
    <property type="match status" value="1"/>
</dbReference>
<dbReference type="InterPro" id="IPR000531">
    <property type="entry name" value="Beta-barrel_TonB"/>
</dbReference>
<keyword evidence="4 14" id="KW-1134">Transmembrane beta strand</keyword>
<keyword evidence="9" id="KW-0406">Ion transport</keyword>